<accession>K1ZIK1</accession>
<sequence length="433" mass="48900">MKNQWTWRNGVDSLKKGVEKIKKIVLRKRKTSGDVAQILSDKDTAKLKPASAPYKMSGEKESQSHALNFSVNQEHLMDAISEQQRTIDAQQKTINRYENRDVQDSKTSQLLIAVAFASWGILSWTGAAIYWQISPESWVQESASYLAKMLSDEKTGYELIQEGKDNIVIIKKQSTKLVKCETLESVLNKIIATQDEIIKFHGTIIGTNESKIHNLSEELLAEQKKSELCSRRWKKQFIGNRDEEKQSKNLAGVDNSKIYATLSKLRSEIMTDFPDKNIEMKIQEQSGGWILVWMEYKGMGSLGFYADSIKNQNRLTKEGMSSWIQSSINQLLLVEQIQSVALSRNIGPSKNSFVSMEIKKLYTGNVTVVLSDSLSKKTGKFTVTIKKDAQEDISREIDKILEGFLSNAAWIPISEKTPQNTPLSDKNAETSLS</sequence>
<organism evidence="2">
    <name type="scientific">uncultured bacterium</name>
    <name type="common">gcode 4</name>
    <dbReference type="NCBI Taxonomy" id="1234023"/>
    <lineage>
        <taxon>Bacteria</taxon>
        <taxon>environmental samples</taxon>
    </lineage>
</organism>
<keyword evidence="1" id="KW-0812">Transmembrane</keyword>
<reference evidence="2" key="1">
    <citation type="journal article" date="2012" name="Science">
        <title>Fermentation, hydrogen, and sulfur metabolism in multiple uncultivated bacterial phyla.</title>
        <authorList>
            <person name="Wrighton K.C."/>
            <person name="Thomas B.C."/>
            <person name="Sharon I."/>
            <person name="Miller C.S."/>
            <person name="Castelle C.J."/>
            <person name="VerBerkmoes N.C."/>
            <person name="Wilkins M.J."/>
            <person name="Hettich R.L."/>
            <person name="Lipton M.S."/>
            <person name="Williams K.H."/>
            <person name="Long P.E."/>
            <person name="Banfield J.F."/>
        </authorList>
    </citation>
    <scope>NUCLEOTIDE SEQUENCE [LARGE SCALE GENOMIC DNA]</scope>
</reference>
<dbReference type="EMBL" id="AMFJ01028924">
    <property type="protein sequence ID" value="EKD44258.1"/>
    <property type="molecule type" value="Genomic_DNA"/>
</dbReference>
<feature type="transmembrane region" description="Helical" evidence="1">
    <location>
        <begin position="110"/>
        <end position="131"/>
    </location>
</feature>
<comment type="caution">
    <text evidence="2">The sequence shown here is derived from an EMBL/GenBank/DDBJ whole genome shotgun (WGS) entry which is preliminary data.</text>
</comment>
<protein>
    <submittedName>
        <fullName evidence="2">Uncharacterized protein</fullName>
    </submittedName>
</protein>
<keyword evidence="1" id="KW-1133">Transmembrane helix</keyword>
<evidence type="ECO:0000313" key="2">
    <source>
        <dbReference type="EMBL" id="EKD44258.1"/>
    </source>
</evidence>
<evidence type="ECO:0000256" key="1">
    <source>
        <dbReference type="SAM" id="Phobius"/>
    </source>
</evidence>
<dbReference type="AlphaFoldDB" id="K1ZIK1"/>
<gene>
    <name evidence="2" type="ORF">ACD_71C00193G0001</name>
</gene>
<proteinExistence type="predicted"/>
<keyword evidence="1" id="KW-0472">Membrane</keyword>
<name>K1ZIK1_9BACT</name>